<dbReference type="AlphaFoldDB" id="A0A8E2IP31"/>
<dbReference type="Proteomes" id="UP000192335">
    <property type="component" value="Unassembled WGS sequence"/>
</dbReference>
<sequence>MRLGEKAGRRHGVLLRFATVRKSTVLAIGFAMGLVFTPAANADPGGVLVVESLGPYVAPIPQEPGSKCDPNYSGACVPIASDVDCAGGSGNGPAYVQGPVIVIGKDIYGLDRDGNGIGCE</sequence>
<comment type="caution">
    <text evidence="2">The sequence shown here is derived from an EMBL/GenBank/DDBJ whole genome shotgun (WGS) entry which is preliminary data.</text>
</comment>
<protein>
    <recommendedName>
        <fullName evidence="4">Excalibur calcium-binding domain-containing protein</fullName>
    </recommendedName>
</protein>
<gene>
    <name evidence="2" type="ORF">B4U45_04375</name>
</gene>
<evidence type="ECO:0000313" key="2">
    <source>
        <dbReference type="EMBL" id="ORC05993.1"/>
    </source>
</evidence>
<evidence type="ECO:0000256" key="1">
    <source>
        <dbReference type="SAM" id="SignalP"/>
    </source>
</evidence>
<dbReference type="EMBL" id="MWQA01000001">
    <property type="protein sequence ID" value="ORC05993.1"/>
    <property type="molecule type" value="Genomic_DNA"/>
</dbReference>
<keyword evidence="1" id="KW-0732">Signal</keyword>
<evidence type="ECO:0008006" key="4">
    <source>
        <dbReference type="Google" id="ProtNLM"/>
    </source>
</evidence>
<feature type="chain" id="PRO_5034570291" description="Excalibur calcium-binding domain-containing protein" evidence="1">
    <location>
        <begin position="43"/>
        <end position="120"/>
    </location>
</feature>
<reference evidence="2 3" key="1">
    <citation type="submission" date="2017-02" db="EMBL/GenBank/DDBJ databases">
        <title>Mycobacterium kansasii genomes.</title>
        <authorList>
            <person name="Borowka P."/>
            <person name="Strapagiel D."/>
            <person name="Marciniak B."/>
            <person name="Lach J."/>
            <person name="Bakula Z."/>
            <person name="Van Ingen J."/>
            <person name="Safianowska A."/>
            <person name="Brzostek A."/>
            <person name="Dziadek J."/>
            <person name="Jagielski T."/>
        </authorList>
    </citation>
    <scope>NUCLEOTIDE SEQUENCE [LARGE SCALE GENOMIC DNA]</scope>
    <source>
        <strain evidence="2 3">12MK</strain>
    </source>
</reference>
<evidence type="ECO:0000313" key="3">
    <source>
        <dbReference type="Proteomes" id="UP000192335"/>
    </source>
</evidence>
<accession>A0A8E2IP31</accession>
<proteinExistence type="predicted"/>
<organism evidence="2 3">
    <name type="scientific">Mycobacterium persicum</name>
    <dbReference type="NCBI Taxonomy" id="1487726"/>
    <lineage>
        <taxon>Bacteria</taxon>
        <taxon>Bacillati</taxon>
        <taxon>Actinomycetota</taxon>
        <taxon>Actinomycetes</taxon>
        <taxon>Mycobacteriales</taxon>
        <taxon>Mycobacteriaceae</taxon>
        <taxon>Mycobacterium</taxon>
    </lineage>
</organism>
<feature type="signal peptide" evidence="1">
    <location>
        <begin position="1"/>
        <end position="42"/>
    </location>
</feature>
<name>A0A8E2IP31_9MYCO</name>